<dbReference type="Proteomes" id="UP001519363">
    <property type="component" value="Unassembled WGS sequence"/>
</dbReference>
<dbReference type="EMBL" id="JAGIOO010000001">
    <property type="protein sequence ID" value="MBP2478513.1"/>
    <property type="molecule type" value="Genomic_DNA"/>
</dbReference>
<feature type="region of interest" description="Disordered" evidence="1">
    <location>
        <begin position="32"/>
        <end position="142"/>
    </location>
</feature>
<accession>A0ABS5APL3</accession>
<feature type="compositionally biased region" description="Basic and acidic residues" evidence="1">
    <location>
        <begin position="230"/>
        <end position="239"/>
    </location>
</feature>
<feature type="compositionally biased region" description="Low complexity" evidence="1">
    <location>
        <begin position="126"/>
        <end position="142"/>
    </location>
</feature>
<feature type="compositionally biased region" description="Gly residues" evidence="1">
    <location>
        <begin position="97"/>
        <end position="106"/>
    </location>
</feature>
<keyword evidence="3" id="KW-1185">Reference proteome</keyword>
<evidence type="ECO:0000256" key="1">
    <source>
        <dbReference type="SAM" id="MobiDB-lite"/>
    </source>
</evidence>
<organism evidence="2 3">
    <name type="scientific">Crossiella equi</name>
    <dbReference type="NCBI Taxonomy" id="130796"/>
    <lineage>
        <taxon>Bacteria</taxon>
        <taxon>Bacillati</taxon>
        <taxon>Actinomycetota</taxon>
        <taxon>Actinomycetes</taxon>
        <taxon>Pseudonocardiales</taxon>
        <taxon>Pseudonocardiaceae</taxon>
        <taxon>Crossiella</taxon>
    </lineage>
</organism>
<sequence length="285" mass="29803">MASPNRVTGPGCQRVPGSTTRMVRWVLLSGSADSTRARSSGCQPVMRDSAASCGDVGSGVGHARSSTSAPCRPPRPASRGHRLRAAEADSGTPAPGAGRGFAGGGLRRGHRRPQLRQPARPVTEPRSAAHLAGRAGLGRAPLGRGARCADHRGGSASARCAGTWITETVARHKANRHLIRARMTPKWAGVRRGRIPCPFAPAVMPSRPVPPGCRAATMVPPGFRGSRPRPAREAPRRDGAPGSLRAALPTAARSPWAINTCCVSYPRDLPGVANFAGRKWTSPFG</sequence>
<feature type="compositionally biased region" description="Polar residues" evidence="1">
    <location>
        <begin position="32"/>
        <end position="42"/>
    </location>
</feature>
<feature type="region of interest" description="Disordered" evidence="1">
    <location>
        <begin position="219"/>
        <end position="244"/>
    </location>
</feature>
<protein>
    <submittedName>
        <fullName evidence="2">Uncharacterized protein</fullName>
    </submittedName>
</protein>
<name>A0ABS5APL3_9PSEU</name>
<evidence type="ECO:0000313" key="3">
    <source>
        <dbReference type="Proteomes" id="UP001519363"/>
    </source>
</evidence>
<comment type="caution">
    <text evidence="2">The sequence shown here is derived from an EMBL/GenBank/DDBJ whole genome shotgun (WGS) entry which is preliminary data.</text>
</comment>
<reference evidence="2 3" key="1">
    <citation type="submission" date="2021-03" db="EMBL/GenBank/DDBJ databases">
        <title>Sequencing the genomes of 1000 actinobacteria strains.</title>
        <authorList>
            <person name="Klenk H.-P."/>
        </authorList>
    </citation>
    <scope>NUCLEOTIDE SEQUENCE [LARGE SCALE GENOMIC DNA]</scope>
    <source>
        <strain evidence="2 3">DSM 44580</strain>
    </source>
</reference>
<evidence type="ECO:0000313" key="2">
    <source>
        <dbReference type="EMBL" id="MBP2478513.1"/>
    </source>
</evidence>
<gene>
    <name evidence="2" type="ORF">JOF53_007385</name>
</gene>
<proteinExistence type="predicted"/>